<dbReference type="SUPFAM" id="SSF48334">
    <property type="entry name" value="DNA repair protein MutS, domain III"/>
    <property type="match status" value="1"/>
</dbReference>
<dbReference type="GO" id="GO:0051026">
    <property type="term" value="P:chiasma assembly"/>
    <property type="evidence" value="ECO:0007669"/>
    <property type="project" value="TreeGrafter"/>
</dbReference>
<protein>
    <recommendedName>
        <fullName evidence="6">DNA mismatch repair proteins mutS family domain-containing protein</fullName>
    </recommendedName>
</protein>
<dbReference type="InterPro" id="IPR007696">
    <property type="entry name" value="DNA_mismatch_repair_MutS_core"/>
</dbReference>
<dbReference type="Gene3D" id="1.10.1420.10">
    <property type="match status" value="1"/>
</dbReference>
<dbReference type="CDD" id="cd03281">
    <property type="entry name" value="ABC_MSH5_euk"/>
    <property type="match status" value="1"/>
</dbReference>
<dbReference type="Pfam" id="PF05192">
    <property type="entry name" value="MutS_III"/>
    <property type="match status" value="1"/>
</dbReference>
<dbReference type="GO" id="GO:0006298">
    <property type="term" value="P:mismatch repair"/>
    <property type="evidence" value="ECO:0007669"/>
    <property type="project" value="InterPro"/>
</dbReference>
<accession>A0A9P6B7J9</accession>
<evidence type="ECO:0000259" key="6">
    <source>
        <dbReference type="PROSITE" id="PS00486"/>
    </source>
</evidence>
<dbReference type="GO" id="GO:0005634">
    <property type="term" value="C:nucleus"/>
    <property type="evidence" value="ECO:0007669"/>
    <property type="project" value="TreeGrafter"/>
</dbReference>
<name>A0A9P6B7J9_9AGAM</name>
<dbReference type="InterPro" id="IPR017261">
    <property type="entry name" value="DNA_mismatch_repair_MutS/MSH"/>
</dbReference>
<dbReference type="GO" id="GO:0030983">
    <property type="term" value="F:mismatched DNA binding"/>
    <property type="evidence" value="ECO:0007669"/>
    <property type="project" value="InterPro"/>
</dbReference>
<keyword evidence="8" id="KW-1185">Reference proteome</keyword>
<proteinExistence type="inferred from homology"/>
<dbReference type="GO" id="GO:0005524">
    <property type="term" value="F:ATP binding"/>
    <property type="evidence" value="ECO:0007669"/>
    <property type="project" value="UniProtKB-KW"/>
</dbReference>
<evidence type="ECO:0000256" key="3">
    <source>
        <dbReference type="ARBA" id="ARBA00022840"/>
    </source>
</evidence>
<dbReference type="Gene3D" id="3.40.50.300">
    <property type="entry name" value="P-loop containing nucleotide triphosphate hydrolases"/>
    <property type="match status" value="1"/>
</dbReference>
<gene>
    <name evidence="7" type="ORF">BS47DRAFT_1325237</name>
</gene>
<dbReference type="Proteomes" id="UP000886523">
    <property type="component" value="Unassembled WGS sequence"/>
</dbReference>
<dbReference type="GO" id="GO:0140664">
    <property type="term" value="F:ATP-dependent DNA damage sensor activity"/>
    <property type="evidence" value="ECO:0007669"/>
    <property type="project" value="InterPro"/>
</dbReference>
<comment type="caution">
    <text evidence="7">The sequence shown here is derived from an EMBL/GenBank/DDBJ whole genome shotgun (WGS) entry which is preliminary data.</text>
</comment>
<dbReference type="InterPro" id="IPR036187">
    <property type="entry name" value="DNA_mismatch_repair_MutS_sf"/>
</dbReference>
<dbReference type="InterPro" id="IPR045076">
    <property type="entry name" value="MutS"/>
</dbReference>
<dbReference type="PANTHER" id="PTHR11361:SF20">
    <property type="entry name" value="MUTS PROTEIN HOMOLOG 5"/>
    <property type="match status" value="1"/>
</dbReference>
<feature type="domain" description="DNA mismatch repair proteins mutS family" evidence="6">
    <location>
        <begin position="748"/>
        <end position="764"/>
    </location>
</feature>
<keyword evidence="2" id="KW-0547">Nucleotide-binding</keyword>
<sequence length="953" mass="105700">MTRRPALTNRRTKRKRQRSQADTREDGHIAAEEDSQAKKAKWDRATEPDTKETGTEREFSTPEPAHICLSATCSGGKLGAAFFDPAISTIFLVEDTVESTHFDFSTMLFEQTKPDLIIAPSRADERFLTVCRDYMEESGGIFQVRPHREFIPDKGRDKMLSLSLFTSISPAVAVSTRSELSQSPVPRNAYDFMKKRQLRVVDPALERRHASIKMASYGDDNSPLCISAVGALLDYLSRSRAVTDLEHEGVNSLEITSIEILTLDKVMQINADALSSLQIFEDEGHASVHSDKSKEGLSLFGVLNFTKTTLGKALLRQWCLRPSLSREVIAARHDAVACFLRGENMMLAETMHIQLKGLRDVPRSLSIIRAGKAGTREWQAMVKFAYHISIVMEVVSDLSHCYDVPIIQTLLSSVDVSKLKQMGTAINETIDWETSESERRTSVRQHVDEELDDLKRVYYGLDNLLSKAALQVKKSVPSSWAPSLNVLYFPQLGYLICVPLREEWTERSDFEVIDGWAYQFSSEDSAYFKSREMLDLDEHVGDLHTCIAVTLLLSEIEILHQLQEAVLLFEPDILLACDLCAELDCLLSFATASRVYDYCRPVMVEENVIDIKKGRRVIHPLVEQWADLFVPNDAYILGGCGVHARTEGKSSDVVDADSPTHTDEGAASVLICTGANACGKSVYLKQNALIPFMAQIGCFVPAESARLGIVDKIFTRLQTRESVTKIQSAFMIDLAQVSLALRNATPRSLIVLDEFGKGTVASDGAGLFCGVLHYLLHLRSPSGNDSGTPKVLVATHFHEVFSNGLLEPSLPISYVHMEAMLSNESGQLLGMDGVTTAMKNQLSATTSNGNQGAGRIEIHYLYRVAKGLSLNSHATKCALLYGIPRSIVDRAELVSDLISRHELAKLLDEDMTEKEAADLMEAEAVCRAFVAWDLGDDSSMEVKRRLGETLTIL</sequence>
<dbReference type="OrthoDB" id="29596at2759"/>
<evidence type="ECO:0000256" key="4">
    <source>
        <dbReference type="ARBA" id="ARBA00023125"/>
    </source>
</evidence>
<reference evidence="7" key="1">
    <citation type="journal article" date="2020" name="Nat. Commun.">
        <title>Large-scale genome sequencing of mycorrhizal fungi provides insights into the early evolution of symbiotic traits.</title>
        <authorList>
            <person name="Miyauchi S."/>
            <person name="Kiss E."/>
            <person name="Kuo A."/>
            <person name="Drula E."/>
            <person name="Kohler A."/>
            <person name="Sanchez-Garcia M."/>
            <person name="Morin E."/>
            <person name="Andreopoulos B."/>
            <person name="Barry K.W."/>
            <person name="Bonito G."/>
            <person name="Buee M."/>
            <person name="Carver A."/>
            <person name="Chen C."/>
            <person name="Cichocki N."/>
            <person name="Clum A."/>
            <person name="Culley D."/>
            <person name="Crous P.W."/>
            <person name="Fauchery L."/>
            <person name="Girlanda M."/>
            <person name="Hayes R.D."/>
            <person name="Keri Z."/>
            <person name="LaButti K."/>
            <person name="Lipzen A."/>
            <person name="Lombard V."/>
            <person name="Magnuson J."/>
            <person name="Maillard F."/>
            <person name="Murat C."/>
            <person name="Nolan M."/>
            <person name="Ohm R.A."/>
            <person name="Pangilinan J."/>
            <person name="Pereira M.F."/>
            <person name="Perotto S."/>
            <person name="Peter M."/>
            <person name="Pfister S."/>
            <person name="Riley R."/>
            <person name="Sitrit Y."/>
            <person name="Stielow J.B."/>
            <person name="Szollosi G."/>
            <person name="Zifcakova L."/>
            <person name="Stursova M."/>
            <person name="Spatafora J.W."/>
            <person name="Tedersoo L."/>
            <person name="Vaario L.M."/>
            <person name="Yamada A."/>
            <person name="Yan M."/>
            <person name="Wang P."/>
            <person name="Xu J."/>
            <person name="Bruns T."/>
            <person name="Baldrian P."/>
            <person name="Vilgalys R."/>
            <person name="Dunand C."/>
            <person name="Henrissat B."/>
            <person name="Grigoriev I.V."/>
            <person name="Hibbett D."/>
            <person name="Nagy L.G."/>
            <person name="Martin F.M."/>
        </authorList>
    </citation>
    <scope>NUCLEOTIDE SEQUENCE</scope>
    <source>
        <strain evidence="7">UP504</strain>
    </source>
</reference>
<evidence type="ECO:0000313" key="8">
    <source>
        <dbReference type="Proteomes" id="UP000886523"/>
    </source>
</evidence>
<dbReference type="PANTHER" id="PTHR11361">
    <property type="entry name" value="DNA MISMATCH REPAIR PROTEIN MUTS FAMILY MEMBER"/>
    <property type="match status" value="1"/>
</dbReference>
<evidence type="ECO:0000256" key="5">
    <source>
        <dbReference type="SAM" id="MobiDB-lite"/>
    </source>
</evidence>
<evidence type="ECO:0000313" key="7">
    <source>
        <dbReference type="EMBL" id="KAF9518697.1"/>
    </source>
</evidence>
<dbReference type="InterPro" id="IPR000432">
    <property type="entry name" value="DNA_mismatch_repair_MutS_C"/>
</dbReference>
<dbReference type="Pfam" id="PF00488">
    <property type="entry name" value="MutS_V"/>
    <property type="match status" value="1"/>
</dbReference>
<dbReference type="EMBL" id="MU128923">
    <property type="protein sequence ID" value="KAF9518697.1"/>
    <property type="molecule type" value="Genomic_DNA"/>
</dbReference>
<evidence type="ECO:0000256" key="2">
    <source>
        <dbReference type="ARBA" id="ARBA00022741"/>
    </source>
</evidence>
<feature type="compositionally biased region" description="Basic and acidic residues" evidence="5">
    <location>
        <begin position="19"/>
        <end position="60"/>
    </location>
</feature>
<dbReference type="SMART" id="SM00534">
    <property type="entry name" value="MUTSac"/>
    <property type="match status" value="1"/>
</dbReference>
<evidence type="ECO:0000256" key="1">
    <source>
        <dbReference type="ARBA" id="ARBA00006271"/>
    </source>
</evidence>
<dbReference type="PIRSF" id="PIRSF037677">
    <property type="entry name" value="DNA_mis_repair_Msh6"/>
    <property type="match status" value="1"/>
</dbReference>
<dbReference type="InterPro" id="IPR027417">
    <property type="entry name" value="P-loop_NTPase"/>
</dbReference>
<organism evidence="7 8">
    <name type="scientific">Hydnum rufescens UP504</name>
    <dbReference type="NCBI Taxonomy" id="1448309"/>
    <lineage>
        <taxon>Eukaryota</taxon>
        <taxon>Fungi</taxon>
        <taxon>Dikarya</taxon>
        <taxon>Basidiomycota</taxon>
        <taxon>Agaricomycotina</taxon>
        <taxon>Agaricomycetes</taxon>
        <taxon>Cantharellales</taxon>
        <taxon>Hydnaceae</taxon>
        <taxon>Hydnum</taxon>
    </lineage>
</organism>
<dbReference type="AlphaFoldDB" id="A0A9P6B7J9"/>
<dbReference type="SMART" id="SM00533">
    <property type="entry name" value="MUTSd"/>
    <property type="match status" value="1"/>
</dbReference>
<feature type="region of interest" description="Disordered" evidence="5">
    <location>
        <begin position="1"/>
        <end position="61"/>
    </location>
</feature>
<dbReference type="PROSITE" id="PS00486">
    <property type="entry name" value="DNA_MISMATCH_REPAIR_2"/>
    <property type="match status" value="1"/>
</dbReference>
<dbReference type="SUPFAM" id="SSF52540">
    <property type="entry name" value="P-loop containing nucleoside triphosphate hydrolases"/>
    <property type="match status" value="1"/>
</dbReference>
<comment type="similarity">
    <text evidence="1">Belongs to the DNA mismatch repair MutS family.</text>
</comment>
<keyword evidence="4" id="KW-0238">DNA-binding</keyword>
<keyword evidence="3" id="KW-0067">ATP-binding</keyword>